<evidence type="ECO:0000259" key="8">
    <source>
        <dbReference type="Pfam" id="PF20511"/>
    </source>
</evidence>
<dbReference type="InterPro" id="IPR016305">
    <property type="entry name" value="Mannose-6-P_Isomerase"/>
</dbReference>
<sequence length="432" mass="46226">MAAANGVGAAASQRLVTDAIAAYARRPHPAALCCDIQRYVWGDRHFIPDLLGTPSPAADPQAELWIGAHPDLPASVCLHPARVPLDALIAAMPAAVLGADAAERFDHTLPFLFKVLAAATPLSIQAHPNRAQAAQGFLREDRLGLALSDPKRSYRDRNHKPELLVALTDFHALRGFRPLHELAAELQRWPPLTDMRRHLDGGTAGLRALYADFMRLPQPAVDALLAPVVAAAGRKACDPKDPSRERCQWLMQAHNGFSPPGHYDRGLLSLLLLNLLHLRPGQAIFLPAGELHSYLQGAGLELMANSNNVLRGGLTAKHIDVAALLEVLRVDPHAPEILAPVTAVDDPRWQTYAPPAAEFSLHRLRLGAGDSAPLQPAAVMLGLVLEGELDIAGAGTRLRLRRGGSCLVPAGEALRLASRSGVDLALATTPPS</sequence>
<keyword evidence="5" id="KW-0479">Metal-binding</keyword>
<keyword evidence="6" id="KW-0862">Zinc</keyword>
<evidence type="ECO:0000256" key="7">
    <source>
        <dbReference type="ARBA" id="ARBA00023235"/>
    </source>
</evidence>
<dbReference type="EC" id="5.3.1.8" evidence="4"/>
<dbReference type="RefSeq" id="WP_200237251.1">
    <property type="nucleotide sequence ID" value="NZ_NRRV01000023.1"/>
</dbReference>
<evidence type="ECO:0000256" key="6">
    <source>
        <dbReference type="ARBA" id="ARBA00022833"/>
    </source>
</evidence>
<proteinExistence type="inferred from homology"/>
<dbReference type="Gene3D" id="2.60.120.10">
    <property type="entry name" value="Jelly Rolls"/>
    <property type="match status" value="2"/>
</dbReference>
<dbReference type="SUPFAM" id="SSF51182">
    <property type="entry name" value="RmlC-like cupins"/>
    <property type="match status" value="1"/>
</dbReference>
<evidence type="ECO:0000313" key="9">
    <source>
        <dbReference type="EMBL" id="MBK1631278.1"/>
    </source>
</evidence>
<comment type="similarity">
    <text evidence="3">Belongs to the mannose-6-phosphate isomerase type 1 family.</text>
</comment>
<dbReference type="PANTHER" id="PTHR10309">
    <property type="entry name" value="MANNOSE-6-PHOSPHATE ISOMERASE"/>
    <property type="match status" value="1"/>
</dbReference>
<comment type="catalytic activity">
    <reaction evidence="1">
        <text>D-mannose 6-phosphate = D-fructose 6-phosphate</text>
        <dbReference type="Rhea" id="RHEA:12356"/>
        <dbReference type="ChEBI" id="CHEBI:58735"/>
        <dbReference type="ChEBI" id="CHEBI:61527"/>
        <dbReference type="EC" id="5.3.1.8"/>
    </reaction>
</comment>
<reference evidence="9 10" key="1">
    <citation type="journal article" date="2020" name="Microorganisms">
        <title>Osmotic Adaptation and Compatible Solute Biosynthesis of Phototrophic Bacteria as Revealed from Genome Analyses.</title>
        <authorList>
            <person name="Imhoff J.F."/>
            <person name="Rahn T."/>
            <person name="Kunzel S."/>
            <person name="Keller A."/>
            <person name="Neulinger S.C."/>
        </authorList>
    </citation>
    <scope>NUCLEOTIDE SEQUENCE [LARGE SCALE GENOMIC DNA]</scope>
    <source>
        <strain evidence="9 10">DSM 6210</strain>
    </source>
</reference>
<dbReference type="InterPro" id="IPR001250">
    <property type="entry name" value="Man6P_Isoase-1"/>
</dbReference>
<comment type="caution">
    <text evidence="9">The sequence shown here is derived from an EMBL/GenBank/DDBJ whole genome shotgun (WGS) entry which is preliminary data.</text>
</comment>
<dbReference type="Gene3D" id="1.10.441.10">
    <property type="entry name" value="Phosphomannose Isomerase, domain 2"/>
    <property type="match status" value="1"/>
</dbReference>
<protein>
    <recommendedName>
        <fullName evidence="4">mannose-6-phosphate isomerase</fullName>
        <ecNumber evidence="4">5.3.1.8</ecNumber>
    </recommendedName>
</protein>
<gene>
    <name evidence="9" type="primary">manA</name>
    <name evidence="9" type="ORF">CKO31_11115</name>
</gene>
<dbReference type="InterPro" id="IPR046457">
    <property type="entry name" value="PMI_typeI_cat"/>
</dbReference>
<dbReference type="PROSITE" id="PS00965">
    <property type="entry name" value="PMI_I_1"/>
    <property type="match status" value="1"/>
</dbReference>
<accession>A0ABS1CHA7</accession>
<dbReference type="PRINTS" id="PR00714">
    <property type="entry name" value="MAN6PISMRASE"/>
</dbReference>
<evidence type="ECO:0000313" key="10">
    <source>
        <dbReference type="Proteomes" id="UP000748752"/>
    </source>
</evidence>
<evidence type="ECO:0000256" key="2">
    <source>
        <dbReference type="ARBA" id="ARBA00001947"/>
    </source>
</evidence>
<dbReference type="NCBIfam" id="TIGR00218">
    <property type="entry name" value="manA"/>
    <property type="match status" value="1"/>
</dbReference>
<name>A0ABS1CHA7_9GAMM</name>
<dbReference type="InterPro" id="IPR018050">
    <property type="entry name" value="Pmannose_isomerase-type1_CS"/>
</dbReference>
<evidence type="ECO:0000256" key="1">
    <source>
        <dbReference type="ARBA" id="ARBA00000757"/>
    </source>
</evidence>
<dbReference type="Pfam" id="PF20511">
    <property type="entry name" value="PMI_typeI_cat"/>
    <property type="match status" value="1"/>
</dbReference>
<dbReference type="PIRSF" id="PIRSF001480">
    <property type="entry name" value="Mannose-6-phosphate_isomerase"/>
    <property type="match status" value="1"/>
</dbReference>
<organism evidence="9 10">
    <name type="scientific">Thiohalocapsa halophila</name>
    <dbReference type="NCBI Taxonomy" id="69359"/>
    <lineage>
        <taxon>Bacteria</taxon>
        <taxon>Pseudomonadati</taxon>
        <taxon>Pseudomonadota</taxon>
        <taxon>Gammaproteobacteria</taxon>
        <taxon>Chromatiales</taxon>
        <taxon>Chromatiaceae</taxon>
        <taxon>Thiohalocapsa</taxon>
    </lineage>
</organism>
<dbReference type="Proteomes" id="UP000748752">
    <property type="component" value="Unassembled WGS sequence"/>
</dbReference>
<dbReference type="EMBL" id="NRRV01000023">
    <property type="protein sequence ID" value="MBK1631278.1"/>
    <property type="molecule type" value="Genomic_DNA"/>
</dbReference>
<feature type="domain" description="Phosphomannose isomerase type I catalytic" evidence="8">
    <location>
        <begin position="32"/>
        <end position="179"/>
    </location>
</feature>
<dbReference type="InterPro" id="IPR011051">
    <property type="entry name" value="RmlC_Cupin_sf"/>
</dbReference>
<keyword evidence="10" id="KW-1185">Reference proteome</keyword>
<evidence type="ECO:0000256" key="4">
    <source>
        <dbReference type="ARBA" id="ARBA00011956"/>
    </source>
</evidence>
<dbReference type="PANTHER" id="PTHR10309:SF0">
    <property type="entry name" value="MANNOSE-6-PHOSPHATE ISOMERASE"/>
    <property type="match status" value="1"/>
</dbReference>
<dbReference type="InterPro" id="IPR014710">
    <property type="entry name" value="RmlC-like_jellyroll"/>
</dbReference>
<evidence type="ECO:0000256" key="5">
    <source>
        <dbReference type="ARBA" id="ARBA00022723"/>
    </source>
</evidence>
<keyword evidence="7 9" id="KW-0413">Isomerase</keyword>
<dbReference type="CDD" id="cd07011">
    <property type="entry name" value="cupin_PMI_type_I_N"/>
    <property type="match status" value="1"/>
</dbReference>
<dbReference type="GO" id="GO:0016853">
    <property type="term" value="F:isomerase activity"/>
    <property type="evidence" value="ECO:0007669"/>
    <property type="project" value="UniProtKB-KW"/>
</dbReference>
<comment type="cofactor">
    <cofactor evidence="2">
        <name>Zn(2+)</name>
        <dbReference type="ChEBI" id="CHEBI:29105"/>
    </cofactor>
</comment>
<evidence type="ECO:0000256" key="3">
    <source>
        <dbReference type="ARBA" id="ARBA00010772"/>
    </source>
</evidence>